<sequence length="254" mass="25873">MAVRTPSPFVVRTAAAAVLAGGMLAAGGAPALAAGPAAPAPHSALAPAPTTVTVTGDGQSSAAPDIAVLHIGVESTAKTAQQALAAQNRAADAMLAAVRKAGVADKDVRTESLNVSAVTQHEPNGASKVTGYQAGQVFSVKVREIEKTGSVLQSVMDAAGDAGRIHSVAFDVADTGKLRERARTAAHMDARAKAEQYAKLSGMRLGRLVSVNEGDSGVPRPVALPAVQFDKEGVPVAPGEIEDRITVTEVYELR</sequence>
<dbReference type="Pfam" id="PF04402">
    <property type="entry name" value="SIMPL"/>
    <property type="match status" value="1"/>
</dbReference>
<reference evidence="2 3" key="1">
    <citation type="submission" date="2020-08" db="EMBL/GenBank/DDBJ databases">
        <title>Genemic of Streptomyces polyaspartic.</title>
        <authorList>
            <person name="Liu W."/>
        </authorList>
    </citation>
    <scope>NUCLEOTIDE SEQUENCE [LARGE SCALE GENOMIC DNA]</scope>
    <source>
        <strain evidence="2 3">TRM66268-LWL</strain>
    </source>
</reference>
<dbReference type="Proteomes" id="UP000642284">
    <property type="component" value="Unassembled WGS sequence"/>
</dbReference>
<comment type="caution">
    <text evidence="2">The sequence shown here is derived from an EMBL/GenBank/DDBJ whole genome shotgun (WGS) entry which is preliminary data.</text>
</comment>
<accession>A0ABR7SDU8</accession>
<evidence type="ECO:0000313" key="2">
    <source>
        <dbReference type="EMBL" id="MBC9713677.1"/>
    </source>
</evidence>
<dbReference type="Gene3D" id="3.30.110.170">
    <property type="entry name" value="Protein of unknown function (DUF541), domain 1"/>
    <property type="match status" value="1"/>
</dbReference>
<gene>
    <name evidence="2" type="ORF">H9Y04_13975</name>
</gene>
<feature type="chain" id="PRO_5045203369" evidence="1">
    <location>
        <begin position="34"/>
        <end position="254"/>
    </location>
</feature>
<dbReference type="InterPro" id="IPR007497">
    <property type="entry name" value="SIMPL/DUF541"/>
</dbReference>
<feature type="signal peptide" evidence="1">
    <location>
        <begin position="1"/>
        <end position="33"/>
    </location>
</feature>
<evidence type="ECO:0000256" key="1">
    <source>
        <dbReference type="SAM" id="SignalP"/>
    </source>
</evidence>
<protein>
    <submittedName>
        <fullName evidence="2">SIMPL domain-containing protein</fullName>
    </submittedName>
</protein>
<keyword evidence="1" id="KW-0732">Signal</keyword>
<organism evidence="2 3">
    <name type="scientific">Streptomyces polyasparticus</name>
    <dbReference type="NCBI Taxonomy" id="2767826"/>
    <lineage>
        <taxon>Bacteria</taxon>
        <taxon>Bacillati</taxon>
        <taxon>Actinomycetota</taxon>
        <taxon>Actinomycetes</taxon>
        <taxon>Kitasatosporales</taxon>
        <taxon>Streptomycetaceae</taxon>
        <taxon>Streptomyces</taxon>
    </lineage>
</organism>
<dbReference type="PANTHER" id="PTHR34387">
    <property type="entry name" value="SLR1258 PROTEIN"/>
    <property type="match status" value="1"/>
</dbReference>
<dbReference type="Gene3D" id="3.30.70.2970">
    <property type="entry name" value="Protein of unknown function (DUF541), domain 2"/>
    <property type="match status" value="1"/>
</dbReference>
<evidence type="ECO:0000313" key="3">
    <source>
        <dbReference type="Proteomes" id="UP000642284"/>
    </source>
</evidence>
<dbReference type="InterPro" id="IPR052022">
    <property type="entry name" value="26kDa_periplasmic_antigen"/>
</dbReference>
<name>A0ABR7SDU8_9ACTN</name>
<keyword evidence="3" id="KW-1185">Reference proteome</keyword>
<dbReference type="PANTHER" id="PTHR34387:SF1">
    <property type="entry name" value="PERIPLASMIC IMMUNOGENIC PROTEIN"/>
    <property type="match status" value="1"/>
</dbReference>
<proteinExistence type="predicted"/>
<dbReference type="RefSeq" id="WP_187814134.1">
    <property type="nucleotide sequence ID" value="NZ_JACTVJ010000006.1"/>
</dbReference>
<dbReference type="EMBL" id="JACTVJ010000006">
    <property type="protein sequence ID" value="MBC9713677.1"/>
    <property type="molecule type" value="Genomic_DNA"/>
</dbReference>